<evidence type="ECO:0000313" key="2">
    <source>
        <dbReference type="EMBL" id="MBD3363859.1"/>
    </source>
</evidence>
<gene>
    <name evidence="2" type="ORF">GF359_01445</name>
</gene>
<reference evidence="2" key="1">
    <citation type="submission" date="2019-11" db="EMBL/GenBank/DDBJ databases">
        <title>Microbial mats filling the niche in hypersaline microbial mats.</title>
        <authorList>
            <person name="Wong H.L."/>
            <person name="Macleod F.I."/>
            <person name="White R.A. III"/>
            <person name="Burns B.P."/>
        </authorList>
    </citation>
    <scope>NUCLEOTIDE SEQUENCE</scope>
    <source>
        <strain evidence="2">Bin_327</strain>
    </source>
</reference>
<dbReference type="Pfam" id="PF13432">
    <property type="entry name" value="TPR_16"/>
    <property type="match status" value="1"/>
</dbReference>
<dbReference type="Gene3D" id="1.25.40.10">
    <property type="entry name" value="Tetratricopeptide repeat domain"/>
    <property type="match status" value="2"/>
</dbReference>
<dbReference type="SUPFAM" id="SSF48452">
    <property type="entry name" value="TPR-like"/>
    <property type="match status" value="1"/>
</dbReference>
<dbReference type="InterPro" id="IPR011990">
    <property type="entry name" value="TPR-like_helical_dom_sf"/>
</dbReference>
<dbReference type="EMBL" id="WJKJ01000043">
    <property type="protein sequence ID" value="MBD3363859.1"/>
    <property type="molecule type" value="Genomic_DNA"/>
</dbReference>
<protein>
    <submittedName>
        <fullName evidence="2">Tetratricopeptide repeat protein</fullName>
    </submittedName>
</protein>
<organism evidence="2 3">
    <name type="scientific">candidate division WOR-3 bacterium</name>
    <dbReference type="NCBI Taxonomy" id="2052148"/>
    <lineage>
        <taxon>Bacteria</taxon>
        <taxon>Bacteria division WOR-3</taxon>
    </lineage>
</organism>
<proteinExistence type="predicted"/>
<keyword evidence="1" id="KW-0472">Membrane</keyword>
<evidence type="ECO:0000313" key="3">
    <source>
        <dbReference type="Proteomes" id="UP000630660"/>
    </source>
</evidence>
<sequence>MAKRSSSAYSRAGRKHIHREDAFTRIVEKVSHYYVKSPVQATITTIAAIGIIVLIPIVISNWTGRGKKAAPTQAALGLLNVQQLTQQNPQVAEDSLRHLIQTYPRSMPGQKAHYYLGELLYSQQRFTEAREQYAQFEELYSVKKSFLKPAAFYAQANCLEEEGNLSEAVNTYLKLPEKYPESSFIPFAKLGAARCMILSNRLDEATEILEAMLDEYPENDYKIIYRKIEGKLGKIEALQNRF</sequence>
<dbReference type="Proteomes" id="UP000630660">
    <property type="component" value="Unassembled WGS sequence"/>
</dbReference>
<feature type="transmembrane region" description="Helical" evidence="1">
    <location>
        <begin position="39"/>
        <end position="59"/>
    </location>
</feature>
<evidence type="ECO:0000256" key="1">
    <source>
        <dbReference type="SAM" id="Phobius"/>
    </source>
</evidence>
<dbReference type="InterPro" id="IPR019734">
    <property type="entry name" value="TPR_rpt"/>
</dbReference>
<dbReference type="AlphaFoldDB" id="A0A9D5K948"/>
<name>A0A9D5K948_UNCW3</name>
<accession>A0A9D5K948</accession>
<keyword evidence="1" id="KW-1133">Transmembrane helix</keyword>
<keyword evidence="1" id="KW-0812">Transmembrane</keyword>
<dbReference type="Pfam" id="PF13174">
    <property type="entry name" value="TPR_6"/>
    <property type="match status" value="2"/>
</dbReference>
<comment type="caution">
    <text evidence="2">The sequence shown here is derived from an EMBL/GenBank/DDBJ whole genome shotgun (WGS) entry which is preliminary data.</text>
</comment>